<proteinExistence type="predicted"/>
<evidence type="ECO:0000313" key="2">
    <source>
        <dbReference type="Proteomes" id="UP001246858"/>
    </source>
</evidence>
<name>A0ACC6KUX2_9SPHI</name>
<organism evidence="1 2">
    <name type="scientific">Pedobacter africanus</name>
    <dbReference type="NCBI Taxonomy" id="151894"/>
    <lineage>
        <taxon>Bacteria</taxon>
        <taxon>Pseudomonadati</taxon>
        <taxon>Bacteroidota</taxon>
        <taxon>Sphingobacteriia</taxon>
        <taxon>Sphingobacteriales</taxon>
        <taxon>Sphingobacteriaceae</taxon>
        <taxon>Pedobacter</taxon>
    </lineage>
</organism>
<dbReference type="Proteomes" id="UP001246858">
    <property type="component" value="Unassembled WGS sequence"/>
</dbReference>
<keyword evidence="2" id="KW-1185">Reference proteome</keyword>
<evidence type="ECO:0000313" key="1">
    <source>
        <dbReference type="EMBL" id="MDR6783034.1"/>
    </source>
</evidence>
<gene>
    <name evidence="1" type="ORF">J2X78_001586</name>
</gene>
<dbReference type="EMBL" id="JAVDTF010000001">
    <property type="protein sequence ID" value="MDR6783034.1"/>
    <property type="molecule type" value="Genomic_DNA"/>
</dbReference>
<comment type="caution">
    <text evidence="1">The sequence shown here is derived from an EMBL/GenBank/DDBJ whole genome shotgun (WGS) entry which is preliminary data.</text>
</comment>
<accession>A0ACC6KUX2</accession>
<sequence length="395" mass="43816">MTLQEVKDLLKPIAAGTSTPSQRDAFATWLDYAEQSDYKELLQAWEKLLEDQPAERLHHPELISRIEASIDKTEVAAVPLYERKKNLFLNWKTVAAAVIAITFVIFLYRSMKNTSLNNGAQYANEIKPGGNNAVLVLADGSKIDLNKLGTGEVARQAGIKIVKSADGQLVYTIIKNSDANAGGLFNTIKTPIGGQYKVNLPDGSQVWLNAASSLRYPVAFGNDERRVELTGEAYFEVAKDKARPFRVLSSQQTVEVLGTHFNINSYADEGNTRTTLLEGRVKVFTAVNKKNVILNPGQQSQVDTYNISVKDVDASEAAAWKEGYFVFNAESIPSAMRKLARWYDLEISYEGNINDKDLAGSVSRFKNVSEVLKTLELTDMVHFEIDGRKIKVIAN</sequence>
<protein>
    <submittedName>
        <fullName evidence="1">Ferric-dicitrate binding protein FerR (Iron transport regulator)</fullName>
    </submittedName>
</protein>
<reference evidence="1" key="1">
    <citation type="submission" date="2023-07" db="EMBL/GenBank/DDBJ databases">
        <title>Sorghum-associated microbial communities from plants grown in Nebraska, USA.</title>
        <authorList>
            <person name="Schachtman D."/>
        </authorList>
    </citation>
    <scope>NUCLEOTIDE SEQUENCE</scope>
    <source>
        <strain evidence="1">2697</strain>
    </source>
</reference>